<feature type="transmembrane region" description="Helical" evidence="7">
    <location>
        <begin position="267"/>
        <end position="288"/>
    </location>
</feature>
<evidence type="ECO:0000256" key="6">
    <source>
        <dbReference type="ARBA" id="ARBA00023136"/>
    </source>
</evidence>
<evidence type="ECO:0000313" key="10">
    <source>
        <dbReference type="Proteomes" id="UP000007384"/>
    </source>
</evidence>
<feature type="transmembrane region" description="Helical" evidence="7">
    <location>
        <begin position="300"/>
        <end position="319"/>
    </location>
</feature>
<feature type="transmembrane region" description="Helical" evidence="7">
    <location>
        <begin position="60"/>
        <end position="77"/>
    </location>
</feature>
<dbReference type="eggNOG" id="COG2814">
    <property type="taxonomic scope" value="Bacteria"/>
</dbReference>
<dbReference type="InterPro" id="IPR050171">
    <property type="entry name" value="MFS_Transporters"/>
</dbReference>
<evidence type="ECO:0000256" key="3">
    <source>
        <dbReference type="ARBA" id="ARBA00022475"/>
    </source>
</evidence>
<feature type="transmembrane region" description="Helical" evidence="7">
    <location>
        <begin position="89"/>
        <end position="110"/>
    </location>
</feature>
<dbReference type="Proteomes" id="UP000007384">
    <property type="component" value="Chromosome"/>
</dbReference>
<keyword evidence="3" id="KW-1003">Cell membrane</keyword>
<dbReference type="GO" id="GO:0022857">
    <property type="term" value="F:transmembrane transporter activity"/>
    <property type="evidence" value="ECO:0007669"/>
    <property type="project" value="InterPro"/>
</dbReference>
<evidence type="ECO:0000259" key="8">
    <source>
        <dbReference type="PROSITE" id="PS50850"/>
    </source>
</evidence>
<dbReference type="HOGENOM" id="CLU_696114_0_0_0"/>
<dbReference type="AlphaFoldDB" id="H9UA32"/>
<dbReference type="InterPro" id="IPR011701">
    <property type="entry name" value="MFS"/>
</dbReference>
<feature type="transmembrane region" description="Helical" evidence="7">
    <location>
        <begin position="146"/>
        <end position="164"/>
    </location>
</feature>
<keyword evidence="5 7" id="KW-1133">Transmembrane helix</keyword>
<feature type="transmembrane region" description="Helical" evidence="7">
    <location>
        <begin position="210"/>
        <end position="229"/>
    </location>
</feature>
<feature type="transmembrane region" description="Helical" evidence="7">
    <location>
        <begin position="122"/>
        <end position="140"/>
    </location>
</feature>
<dbReference type="InterPro" id="IPR020846">
    <property type="entry name" value="MFS_dom"/>
</dbReference>
<keyword evidence="2" id="KW-0813">Transport</keyword>
<feature type="transmembrane region" description="Helical" evidence="7">
    <location>
        <begin position="331"/>
        <end position="349"/>
    </location>
</feature>
<evidence type="ECO:0000313" key="9">
    <source>
        <dbReference type="EMBL" id="AFG34375.1"/>
    </source>
</evidence>
<feature type="transmembrane region" description="Helical" evidence="7">
    <location>
        <begin position="355"/>
        <end position="379"/>
    </location>
</feature>
<feature type="domain" description="Major facilitator superfamily (MFS) profile" evidence="8">
    <location>
        <begin position="56"/>
        <end position="443"/>
    </location>
</feature>
<dbReference type="Pfam" id="PF07690">
    <property type="entry name" value="MFS_1"/>
    <property type="match status" value="1"/>
</dbReference>
<keyword evidence="6 7" id="KW-0472">Membrane</keyword>
<feature type="transmembrane region" description="Helical" evidence="7">
    <location>
        <begin position="391"/>
        <end position="411"/>
    </location>
</feature>
<dbReference type="EMBL" id="CP003260">
    <property type="protein sequence ID" value="AFG34375.1"/>
    <property type="molecule type" value="Genomic_DNA"/>
</dbReference>
<feature type="transmembrane region" description="Helical" evidence="7">
    <location>
        <begin position="417"/>
        <end position="438"/>
    </location>
</feature>
<comment type="subcellular location">
    <subcellularLocation>
        <location evidence="1">Cell membrane</location>
        <topology evidence="1">Multi-pass membrane protein</topology>
    </subcellularLocation>
</comment>
<dbReference type="PROSITE" id="PS50850">
    <property type="entry name" value="MFS"/>
    <property type="match status" value="1"/>
</dbReference>
<accession>H9UA32</accession>
<evidence type="ECO:0000256" key="2">
    <source>
        <dbReference type="ARBA" id="ARBA00022448"/>
    </source>
</evidence>
<evidence type="ECO:0000256" key="1">
    <source>
        <dbReference type="ARBA" id="ARBA00004651"/>
    </source>
</evidence>
<dbReference type="PANTHER" id="PTHR23517">
    <property type="entry name" value="RESISTANCE PROTEIN MDTM, PUTATIVE-RELATED-RELATED"/>
    <property type="match status" value="1"/>
</dbReference>
<name>H9UA32_FERPD</name>
<evidence type="ECO:0000256" key="4">
    <source>
        <dbReference type="ARBA" id="ARBA00022692"/>
    </source>
</evidence>
<dbReference type="InterPro" id="IPR036259">
    <property type="entry name" value="MFS_trans_sf"/>
</dbReference>
<organism evidence="9 10">
    <name type="scientific">Fervidobacterium pennivorans (strain DSM 9078 / Ven5)</name>
    <dbReference type="NCBI Taxonomy" id="771875"/>
    <lineage>
        <taxon>Bacteria</taxon>
        <taxon>Thermotogati</taxon>
        <taxon>Thermotogota</taxon>
        <taxon>Thermotogae</taxon>
        <taxon>Thermotogales</taxon>
        <taxon>Fervidobacteriaceae</taxon>
        <taxon>Fervidobacterium</taxon>
    </lineage>
</organism>
<dbReference type="PATRIC" id="fig|771875.3.peg.233"/>
<dbReference type="GO" id="GO:0005886">
    <property type="term" value="C:plasma membrane"/>
    <property type="evidence" value="ECO:0007669"/>
    <property type="project" value="UniProtKB-SubCell"/>
</dbReference>
<dbReference type="SUPFAM" id="SSF103473">
    <property type="entry name" value="MFS general substrate transporter"/>
    <property type="match status" value="1"/>
</dbReference>
<reference evidence="9" key="1">
    <citation type="submission" date="2012-03" db="EMBL/GenBank/DDBJ databases">
        <title>Complete sequence of Fervidobacterium pennivorans DSM 9078.</title>
        <authorList>
            <consortium name="US DOE Joint Genome Institute"/>
            <person name="Lucas S."/>
            <person name="Han J."/>
            <person name="Lapidus A."/>
            <person name="Cheng J.-F."/>
            <person name="Goodwin L."/>
            <person name="Pitluck S."/>
            <person name="Peters L."/>
            <person name="Ovchinnikova G."/>
            <person name="Lu M."/>
            <person name="Detter J.C."/>
            <person name="Han C."/>
            <person name="Tapia R."/>
            <person name="Land M."/>
            <person name="Hauser L."/>
            <person name="Kyrpides N."/>
            <person name="Ivanova N."/>
            <person name="Pagani I."/>
            <person name="Noll K.M."/>
            <person name="Woyke T."/>
        </authorList>
    </citation>
    <scope>NUCLEOTIDE SEQUENCE</scope>
    <source>
        <strain evidence="9">DSM 9078</strain>
    </source>
</reference>
<sequence>MLLSFNQGNIIIGSEDPDIITITIEVMINRRGLAIRKRGVISSFLWREQKVPGQRVFHKYHFLSFVISIQAYLYSTYINSTAAKLGFSFTQIGLVNLILSIAYAIASVTLGHIGTRYGYKRTISFLAVYLFIVSMFGFFANNPKRLVIFAVLQGAFFGAFFPQVEGLIAKSESLLRVDPPSITGRFTLSWSTGNMIGVAFGPFLTVRVPSAVFITGLIISGLTSLWVFLDYKKFGDVITFTPYRKLLEHSRNSSVVMNKNMMKKLSLEYRIILFLGGLIYTSVLASFPKLMMLAGLKLENAGFLTVGANIGVVLIFGILQSWKGWVGNEYVCGILLSVVPITGLIAFFAKNPLMFFLTALFAGFSYAVPYTFAIFYGLLSEEEAHGKQGALHEMVIGLLFGVGPLIGGVLFDNFGGNLGLLVYAFSISAAIYLIQLLFNFSRK</sequence>
<gene>
    <name evidence="9" type="ordered locus">Ferpe_0224</name>
</gene>
<evidence type="ECO:0000256" key="5">
    <source>
        <dbReference type="ARBA" id="ARBA00022989"/>
    </source>
</evidence>
<dbReference type="Gene3D" id="1.20.1250.20">
    <property type="entry name" value="MFS general substrate transporter like domains"/>
    <property type="match status" value="1"/>
</dbReference>
<keyword evidence="4 7" id="KW-0812">Transmembrane</keyword>
<dbReference type="KEGG" id="fpe:Ferpe_0224"/>
<protein>
    <submittedName>
        <fullName evidence="9">Arabinose efflux permease family protein</fullName>
    </submittedName>
</protein>
<evidence type="ECO:0000256" key="7">
    <source>
        <dbReference type="SAM" id="Phobius"/>
    </source>
</evidence>
<keyword evidence="10" id="KW-1185">Reference proteome</keyword>
<proteinExistence type="predicted"/>